<dbReference type="SUPFAM" id="SSF51735">
    <property type="entry name" value="NAD(P)-binding Rossmann-fold domains"/>
    <property type="match status" value="1"/>
</dbReference>
<dbReference type="Pfam" id="PF00107">
    <property type="entry name" value="ADH_zinc_N"/>
    <property type="match status" value="1"/>
</dbReference>
<proteinExistence type="inferred from homology"/>
<keyword evidence="2 4" id="KW-0862">Zinc</keyword>
<accession>A0A6B1DQI9</accession>
<dbReference type="GO" id="GO:0016491">
    <property type="term" value="F:oxidoreductase activity"/>
    <property type="evidence" value="ECO:0007669"/>
    <property type="project" value="UniProtKB-KW"/>
</dbReference>
<keyword evidence="3" id="KW-0560">Oxidoreductase</keyword>
<sequence length="563" mass="61187">MRPQRFATKVAMQRFPSMSVRRHRIRPSAKPRGTIHPACQASPGCTMGAMPLIIKTINSIKCRDPAPCRSPRVLSLQGHLCPTSTSSGPNLDINLVIPNADVQTASRPQRRSSVPIPRRFRIDDRNPHPTWHGRDHSRPGWSTLLHGRGTALPKAILEWRWALPAPLSRATTSLPAGELVGVPAENPGSGGHAPVVPPAFQSVGNQAVGLHDTIEASPSSSISRAWLMDLVTIDGERGCRIVSEPTPKAVDDWVVIKVETTPMCTEYKAYQAGYSTHWLGHEAAGTVFETATGAGRLQVGDRVLALPLMACGSCRHCNAGEYIFCKNWRQSPGPLSTYAQYHVKPEWMCYRFPDDIETEKGALAVCGLGPSFGALQRMAVDTYDTVLITGLGPVGLGGVINAKHRGATVIAVEAQPFRKQLAADLGADHVLDPTDDGTPEHIRDLTGGEGVPKAVDCSGNPAAHRLCIDAAAIRGQVAFVGECSDDTVIRISPDMIRKGLTLIGSWNYNRGDMEKIMQVIRDCDSDLDKFVTHRFPLRKAQDAWELQMTGNCGKVLLKPWEDT</sequence>
<dbReference type="InterPro" id="IPR013149">
    <property type="entry name" value="ADH-like_C"/>
</dbReference>
<comment type="cofactor">
    <cofactor evidence="4">
        <name>Zn(2+)</name>
        <dbReference type="ChEBI" id="CHEBI:29105"/>
    </cofactor>
</comment>
<dbReference type="InterPro" id="IPR050129">
    <property type="entry name" value="Zn_alcohol_dh"/>
</dbReference>
<dbReference type="SMART" id="SM00829">
    <property type="entry name" value="PKS_ER"/>
    <property type="match status" value="1"/>
</dbReference>
<dbReference type="EMBL" id="VXPY01000037">
    <property type="protein sequence ID" value="MYD89870.1"/>
    <property type="molecule type" value="Genomic_DNA"/>
</dbReference>
<dbReference type="Pfam" id="PF08240">
    <property type="entry name" value="ADH_N"/>
    <property type="match status" value="1"/>
</dbReference>
<evidence type="ECO:0000256" key="3">
    <source>
        <dbReference type="ARBA" id="ARBA00023002"/>
    </source>
</evidence>
<dbReference type="InterPro" id="IPR013154">
    <property type="entry name" value="ADH-like_N"/>
</dbReference>
<dbReference type="Gene3D" id="3.90.180.10">
    <property type="entry name" value="Medium-chain alcohol dehydrogenases, catalytic domain"/>
    <property type="match status" value="1"/>
</dbReference>
<dbReference type="GO" id="GO:0008270">
    <property type="term" value="F:zinc ion binding"/>
    <property type="evidence" value="ECO:0007669"/>
    <property type="project" value="InterPro"/>
</dbReference>
<evidence type="ECO:0000256" key="2">
    <source>
        <dbReference type="ARBA" id="ARBA00022833"/>
    </source>
</evidence>
<gene>
    <name evidence="6" type="ORF">F4Y08_05955</name>
</gene>
<evidence type="ECO:0000256" key="4">
    <source>
        <dbReference type="RuleBase" id="RU361277"/>
    </source>
</evidence>
<dbReference type="PANTHER" id="PTHR43401:SF2">
    <property type="entry name" value="L-THREONINE 3-DEHYDROGENASE"/>
    <property type="match status" value="1"/>
</dbReference>
<evidence type="ECO:0000256" key="1">
    <source>
        <dbReference type="ARBA" id="ARBA00022723"/>
    </source>
</evidence>
<dbReference type="InterPro" id="IPR011032">
    <property type="entry name" value="GroES-like_sf"/>
</dbReference>
<comment type="caution">
    <text evidence="6">The sequence shown here is derived from an EMBL/GenBank/DDBJ whole genome shotgun (WGS) entry which is preliminary data.</text>
</comment>
<organism evidence="6">
    <name type="scientific">Caldilineaceae bacterium SB0662_bin_9</name>
    <dbReference type="NCBI Taxonomy" id="2605258"/>
    <lineage>
        <taxon>Bacteria</taxon>
        <taxon>Bacillati</taxon>
        <taxon>Chloroflexota</taxon>
        <taxon>Caldilineae</taxon>
        <taxon>Caldilineales</taxon>
        <taxon>Caldilineaceae</taxon>
    </lineage>
</organism>
<dbReference type="AlphaFoldDB" id="A0A6B1DQI9"/>
<keyword evidence="1 4" id="KW-0479">Metal-binding</keyword>
<dbReference type="InterPro" id="IPR020843">
    <property type="entry name" value="ER"/>
</dbReference>
<evidence type="ECO:0000313" key="6">
    <source>
        <dbReference type="EMBL" id="MYD89870.1"/>
    </source>
</evidence>
<name>A0A6B1DQI9_9CHLR</name>
<feature type="domain" description="Enoyl reductase (ER)" evidence="5">
    <location>
        <begin position="235"/>
        <end position="557"/>
    </location>
</feature>
<dbReference type="PROSITE" id="PS00059">
    <property type="entry name" value="ADH_ZINC"/>
    <property type="match status" value="1"/>
</dbReference>
<protein>
    <submittedName>
        <fullName evidence="6">Zinc-binding dehydrogenase</fullName>
    </submittedName>
</protein>
<dbReference type="InterPro" id="IPR036291">
    <property type="entry name" value="NAD(P)-bd_dom_sf"/>
</dbReference>
<dbReference type="InterPro" id="IPR002328">
    <property type="entry name" value="ADH_Zn_CS"/>
</dbReference>
<dbReference type="SUPFAM" id="SSF50129">
    <property type="entry name" value="GroES-like"/>
    <property type="match status" value="1"/>
</dbReference>
<reference evidence="6" key="1">
    <citation type="submission" date="2019-09" db="EMBL/GenBank/DDBJ databases">
        <title>Characterisation of the sponge microbiome using genome-centric metagenomics.</title>
        <authorList>
            <person name="Engelberts J.P."/>
            <person name="Robbins S.J."/>
            <person name="De Goeij J.M."/>
            <person name="Aranda M."/>
            <person name="Bell S.C."/>
            <person name="Webster N.S."/>
        </authorList>
    </citation>
    <scope>NUCLEOTIDE SEQUENCE</scope>
    <source>
        <strain evidence="6">SB0662_bin_9</strain>
    </source>
</reference>
<evidence type="ECO:0000259" key="5">
    <source>
        <dbReference type="SMART" id="SM00829"/>
    </source>
</evidence>
<dbReference type="PANTHER" id="PTHR43401">
    <property type="entry name" value="L-THREONINE 3-DEHYDROGENASE"/>
    <property type="match status" value="1"/>
</dbReference>
<comment type="similarity">
    <text evidence="4">Belongs to the zinc-containing alcohol dehydrogenase family.</text>
</comment>